<dbReference type="AlphaFoldDB" id="A0AAV4VQE4"/>
<sequence length="121" mass="14230">MQPSIPQKPFVIPKELLQTDALQEEISSPVPSRMNMIAKYIAYTVPKTRKKYILPILERLRESNYTFNELNELEKDGKTEYRSNGIDLFNYLMRNEIDHRKPPVGFNTFMQRILATNIPIQ</sequence>
<protein>
    <submittedName>
        <fullName evidence="1">Uncharacterized protein</fullName>
    </submittedName>
</protein>
<evidence type="ECO:0000313" key="2">
    <source>
        <dbReference type="Proteomes" id="UP001054837"/>
    </source>
</evidence>
<evidence type="ECO:0000313" key="1">
    <source>
        <dbReference type="EMBL" id="GIY72696.1"/>
    </source>
</evidence>
<organism evidence="1 2">
    <name type="scientific">Caerostris darwini</name>
    <dbReference type="NCBI Taxonomy" id="1538125"/>
    <lineage>
        <taxon>Eukaryota</taxon>
        <taxon>Metazoa</taxon>
        <taxon>Ecdysozoa</taxon>
        <taxon>Arthropoda</taxon>
        <taxon>Chelicerata</taxon>
        <taxon>Arachnida</taxon>
        <taxon>Araneae</taxon>
        <taxon>Araneomorphae</taxon>
        <taxon>Entelegynae</taxon>
        <taxon>Araneoidea</taxon>
        <taxon>Araneidae</taxon>
        <taxon>Caerostris</taxon>
    </lineage>
</organism>
<keyword evidence="2" id="KW-1185">Reference proteome</keyword>
<proteinExistence type="predicted"/>
<dbReference type="Proteomes" id="UP001054837">
    <property type="component" value="Unassembled WGS sequence"/>
</dbReference>
<comment type="caution">
    <text evidence="1">The sequence shown here is derived from an EMBL/GenBank/DDBJ whole genome shotgun (WGS) entry which is preliminary data.</text>
</comment>
<reference evidence="1 2" key="1">
    <citation type="submission" date="2021-06" db="EMBL/GenBank/DDBJ databases">
        <title>Caerostris darwini draft genome.</title>
        <authorList>
            <person name="Kono N."/>
            <person name="Arakawa K."/>
        </authorList>
    </citation>
    <scope>NUCLEOTIDE SEQUENCE [LARGE SCALE GENOMIC DNA]</scope>
</reference>
<accession>A0AAV4VQE4</accession>
<dbReference type="EMBL" id="BPLQ01013512">
    <property type="protein sequence ID" value="GIY72696.1"/>
    <property type="molecule type" value="Genomic_DNA"/>
</dbReference>
<gene>
    <name evidence="1" type="primary">AVEN_80277_1</name>
    <name evidence="1" type="ORF">CDAR_67571</name>
</gene>
<name>A0AAV4VQE4_9ARAC</name>